<dbReference type="PANTHER" id="PTHR11216:SF170">
    <property type="entry name" value="DYNAMIN ASSOCIATED PROTEIN 160, ISOFORM D"/>
    <property type="match status" value="1"/>
</dbReference>
<dbReference type="InterPro" id="IPR011992">
    <property type="entry name" value="EF-hand-dom_pair"/>
</dbReference>
<dbReference type="SMART" id="SM00027">
    <property type="entry name" value="EH"/>
    <property type="match status" value="1"/>
</dbReference>
<dbReference type="SUPFAM" id="SSF47473">
    <property type="entry name" value="EF-hand"/>
    <property type="match status" value="1"/>
</dbReference>
<dbReference type="PROSITE" id="PS50031">
    <property type="entry name" value="EH"/>
    <property type="match status" value="1"/>
</dbReference>
<gene>
    <name evidence="2" type="ORF">FGIG_11175</name>
</gene>
<evidence type="ECO:0000259" key="1">
    <source>
        <dbReference type="PROSITE" id="PS50031"/>
    </source>
</evidence>
<dbReference type="GO" id="GO:0150007">
    <property type="term" value="P:clathrin-dependent synaptic vesicle endocytosis"/>
    <property type="evidence" value="ECO:0007669"/>
    <property type="project" value="TreeGrafter"/>
</dbReference>
<dbReference type="GO" id="GO:0097708">
    <property type="term" value="C:intracellular vesicle"/>
    <property type="evidence" value="ECO:0007669"/>
    <property type="project" value="TreeGrafter"/>
</dbReference>
<dbReference type="CDD" id="cd00052">
    <property type="entry name" value="EH"/>
    <property type="match status" value="1"/>
</dbReference>
<dbReference type="GO" id="GO:0005737">
    <property type="term" value="C:cytoplasm"/>
    <property type="evidence" value="ECO:0007669"/>
    <property type="project" value="TreeGrafter"/>
</dbReference>
<sequence>MSPISRPKYRLLFNQHDRTKRGFITGVEARGIFIKSGLSQQILAHIWNLADIDKDGPIFLAGGGLRGGDAEDFFLI</sequence>
<evidence type="ECO:0000313" key="3">
    <source>
        <dbReference type="Proteomes" id="UP000316759"/>
    </source>
</evidence>
<dbReference type="GO" id="GO:0060090">
    <property type="term" value="F:molecular adaptor activity"/>
    <property type="evidence" value="ECO:0007669"/>
    <property type="project" value="TreeGrafter"/>
</dbReference>
<reference evidence="2 3" key="1">
    <citation type="submission" date="2019-04" db="EMBL/GenBank/DDBJ databases">
        <title>Annotation for the trematode Fasciola gigantica.</title>
        <authorList>
            <person name="Choi Y.-J."/>
        </authorList>
    </citation>
    <scope>NUCLEOTIDE SEQUENCE [LARGE SCALE GENOMIC DNA]</scope>
    <source>
        <strain evidence="2">Uganda_cow_1</strain>
    </source>
</reference>
<protein>
    <submittedName>
        <fullName evidence="2">Intersectin-1</fullName>
    </submittedName>
</protein>
<dbReference type="EMBL" id="SUNJ01010853">
    <property type="protein sequence ID" value="TPP59333.1"/>
    <property type="molecule type" value="Genomic_DNA"/>
</dbReference>
<dbReference type="Gene3D" id="1.10.238.10">
    <property type="entry name" value="EF-hand"/>
    <property type="match status" value="1"/>
</dbReference>
<comment type="caution">
    <text evidence="2">The sequence shown here is derived from an EMBL/GenBank/DDBJ whole genome shotgun (WGS) entry which is preliminary data.</text>
</comment>
<name>A0A504YDZ2_FASGI</name>
<dbReference type="Proteomes" id="UP000316759">
    <property type="component" value="Unassembled WGS sequence"/>
</dbReference>
<keyword evidence="3" id="KW-1185">Reference proteome</keyword>
<dbReference type="AlphaFoldDB" id="A0A504YDZ2"/>
<dbReference type="Pfam" id="PF12763">
    <property type="entry name" value="EH"/>
    <property type="match status" value="1"/>
</dbReference>
<dbReference type="GO" id="GO:0042734">
    <property type="term" value="C:presynaptic membrane"/>
    <property type="evidence" value="ECO:0007669"/>
    <property type="project" value="TreeGrafter"/>
</dbReference>
<accession>A0A504YDZ2</accession>
<evidence type="ECO:0000313" key="2">
    <source>
        <dbReference type="EMBL" id="TPP59333.1"/>
    </source>
</evidence>
<dbReference type="STRING" id="46835.A0A504YDZ2"/>
<dbReference type="OrthoDB" id="2015333at2759"/>
<organism evidence="2 3">
    <name type="scientific">Fasciola gigantica</name>
    <name type="common">Giant liver fluke</name>
    <dbReference type="NCBI Taxonomy" id="46835"/>
    <lineage>
        <taxon>Eukaryota</taxon>
        <taxon>Metazoa</taxon>
        <taxon>Spiralia</taxon>
        <taxon>Lophotrochozoa</taxon>
        <taxon>Platyhelminthes</taxon>
        <taxon>Trematoda</taxon>
        <taxon>Digenea</taxon>
        <taxon>Plagiorchiida</taxon>
        <taxon>Echinostomata</taxon>
        <taxon>Echinostomatoidea</taxon>
        <taxon>Fasciolidae</taxon>
        <taxon>Fasciola</taxon>
    </lineage>
</organism>
<dbReference type="InterPro" id="IPR000261">
    <property type="entry name" value="EH_dom"/>
</dbReference>
<feature type="domain" description="EH" evidence="1">
    <location>
        <begin position="5"/>
        <end position="50"/>
    </location>
</feature>
<proteinExistence type="predicted"/>
<dbReference type="PANTHER" id="PTHR11216">
    <property type="entry name" value="EH DOMAIN"/>
    <property type="match status" value="1"/>
</dbReference>